<dbReference type="RefSeq" id="WP_100334791.1">
    <property type="nucleotide sequence ID" value="NZ_PGFA01000001.1"/>
</dbReference>
<dbReference type="PANTHER" id="PTHR42789:SF1">
    <property type="entry name" value="D-ISOMER SPECIFIC 2-HYDROXYACID DEHYDROGENASE FAMILY PROTEIN (AFU_ORTHOLOGUE AFUA_6G10090)"/>
    <property type="match status" value="1"/>
</dbReference>
<keyword evidence="2 4" id="KW-0560">Oxidoreductase</keyword>
<dbReference type="GO" id="GO:0016616">
    <property type="term" value="F:oxidoreductase activity, acting on the CH-OH group of donors, NAD or NADP as acceptor"/>
    <property type="evidence" value="ECO:0007669"/>
    <property type="project" value="InterPro"/>
</dbReference>
<feature type="domain" description="D-isomer specific 2-hydroxyacid dehydrogenase catalytic" evidence="5">
    <location>
        <begin position="5"/>
        <end position="312"/>
    </location>
</feature>
<dbReference type="InterPro" id="IPR006139">
    <property type="entry name" value="D-isomer_2_OHA_DH_cat_dom"/>
</dbReference>
<dbReference type="SUPFAM" id="SSF51735">
    <property type="entry name" value="NAD(P)-binding Rossmann-fold domains"/>
    <property type="match status" value="1"/>
</dbReference>
<dbReference type="Proteomes" id="UP000228535">
    <property type="component" value="Unassembled WGS sequence"/>
</dbReference>
<dbReference type="Pfam" id="PF02826">
    <property type="entry name" value="2-Hacid_dh_C"/>
    <property type="match status" value="1"/>
</dbReference>
<dbReference type="GO" id="GO:0051287">
    <property type="term" value="F:NAD binding"/>
    <property type="evidence" value="ECO:0007669"/>
    <property type="project" value="InterPro"/>
</dbReference>
<evidence type="ECO:0000259" key="5">
    <source>
        <dbReference type="Pfam" id="PF00389"/>
    </source>
</evidence>
<evidence type="ECO:0000313" key="7">
    <source>
        <dbReference type="EMBL" id="PJJ59053.1"/>
    </source>
</evidence>
<evidence type="ECO:0000256" key="1">
    <source>
        <dbReference type="ARBA" id="ARBA00005854"/>
    </source>
</evidence>
<sequence length="320" mass="34593">MQIVILDDYQDCVRHLAAFRKLAAHSVTVYNDSTTDLDELARRLAAAEAVVLIRERTVITPALLARLPQLRLISQTGKVASHIRLADCTARGVAVAEGSGSPYSTAELTWALVLAAMRHIPREVAGLQAGRWQQTLGRQLRGRRLGVWSYGKIGRLVAGYGRAFGMRVWVWGRESSTAAARADGYEVAPSRAAFFTESDVVSLHIRLTPTTQGLVTAEDLALMQPEALLVNTSRAELVEAGALGAALQRGRPGQAAVDVYEQEPVLGAAHPLLALPNAVCTPHLGYVEQDSYELYFGQAFDNILAFTAGQPTNIANPEVL</sequence>
<dbReference type="InterPro" id="IPR006140">
    <property type="entry name" value="D-isomer_DH_NAD-bd"/>
</dbReference>
<dbReference type="CDD" id="cd12169">
    <property type="entry name" value="PGDH_like_1"/>
    <property type="match status" value="1"/>
</dbReference>
<dbReference type="AlphaFoldDB" id="A0A2M9BM89"/>
<dbReference type="EMBL" id="PGFA01000001">
    <property type="protein sequence ID" value="PJJ59053.1"/>
    <property type="molecule type" value="Genomic_DNA"/>
</dbReference>
<evidence type="ECO:0000256" key="2">
    <source>
        <dbReference type="ARBA" id="ARBA00023002"/>
    </source>
</evidence>
<gene>
    <name evidence="7" type="ORF">CLV45_0466</name>
</gene>
<name>A0A2M9BM89_9BACT</name>
<dbReference type="Pfam" id="PF00389">
    <property type="entry name" value="2-Hacid_dh"/>
    <property type="match status" value="1"/>
</dbReference>
<dbReference type="InterPro" id="IPR036291">
    <property type="entry name" value="NAD(P)-bd_dom_sf"/>
</dbReference>
<comment type="similarity">
    <text evidence="1 4">Belongs to the D-isomer specific 2-hydroxyacid dehydrogenase family.</text>
</comment>
<dbReference type="OrthoDB" id="1522997at2"/>
<protein>
    <submittedName>
        <fullName evidence="7">D-3-phosphoglycerate dehydrogenase</fullName>
    </submittedName>
</protein>
<evidence type="ECO:0000313" key="8">
    <source>
        <dbReference type="Proteomes" id="UP000228535"/>
    </source>
</evidence>
<organism evidence="7 8">
    <name type="scientific">Hymenobacter chitinivorans DSM 11115</name>
    <dbReference type="NCBI Taxonomy" id="1121954"/>
    <lineage>
        <taxon>Bacteria</taxon>
        <taxon>Pseudomonadati</taxon>
        <taxon>Bacteroidota</taxon>
        <taxon>Cytophagia</taxon>
        <taxon>Cytophagales</taxon>
        <taxon>Hymenobacteraceae</taxon>
        <taxon>Hymenobacter</taxon>
    </lineage>
</organism>
<evidence type="ECO:0000256" key="4">
    <source>
        <dbReference type="RuleBase" id="RU003719"/>
    </source>
</evidence>
<evidence type="ECO:0000259" key="6">
    <source>
        <dbReference type="Pfam" id="PF02826"/>
    </source>
</evidence>
<comment type="caution">
    <text evidence="7">The sequence shown here is derived from an EMBL/GenBank/DDBJ whole genome shotgun (WGS) entry which is preliminary data.</text>
</comment>
<reference evidence="7 8" key="1">
    <citation type="submission" date="2017-11" db="EMBL/GenBank/DDBJ databases">
        <title>Genomic Encyclopedia of Archaeal and Bacterial Type Strains, Phase II (KMG-II): From Individual Species to Whole Genera.</title>
        <authorList>
            <person name="Goeker M."/>
        </authorList>
    </citation>
    <scope>NUCLEOTIDE SEQUENCE [LARGE SCALE GENOMIC DNA]</scope>
    <source>
        <strain evidence="7 8">DSM 11115</strain>
    </source>
</reference>
<proteinExistence type="inferred from homology"/>
<feature type="domain" description="D-isomer specific 2-hydroxyacid dehydrogenase NAD-binding" evidence="6">
    <location>
        <begin position="111"/>
        <end position="285"/>
    </location>
</feature>
<dbReference type="Gene3D" id="3.40.50.720">
    <property type="entry name" value="NAD(P)-binding Rossmann-like Domain"/>
    <property type="match status" value="2"/>
</dbReference>
<dbReference type="SUPFAM" id="SSF52283">
    <property type="entry name" value="Formate/glycerate dehydrogenase catalytic domain-like"/>
    <property type="match status" value="1"/>
</dbReference>
<keyword evidence="8" id="KW-1185">Reference proteome</keyword>
<dbReference type="PANTHER" id="PTHR42789">
    <property type="entry name" value="D-ISOMER SPECIFIC 2-HYDROXYACID DEHYDROGENASE FAMILY PROTEIN (AFU_ORTHOLOGUE AFUA_6G10090)"/>
    <property type="match status" value="1"/>
</dbReference>
<evidence type="ECO:0000256" key="3">
    <source>
        <dbReference type="ARBA" id="ARBA00023027"/>
    </source>
</evidence>
<accession>A0A2M9BM89</accession>
<dbReference type="InterPro" id="IPR050857">
    <property type="entry name" value="D-2-hydroxyacid_DH"/>
</dbReference>
<keyword evidence="3" id="KW-0520">NAD</keyword>